<keyword evidence="3" id="KW-1185">Reference proteome</keyword>
<organism evidence="2 3">
    <name type="scientific">Allacma fusca</name>
    <dbReference type="NCBI Taxonomy" id="39272"/>
    <lineage>
        <taxon>Eukaryota</taxon>
        <taxon>Metazoa</taxon>
        <taxon>Ecdysozoa</taxon>
        <taxon>Arthropoda</taxon>
        <taxon>Hexapoda</taxon>
        <taxon>Collembola</taxon>
        <taxon>Symphypleona</taxon>
        <taxon>Sminthuridae</taxon>
        <taxon>Allacma</taxon>
    </lineage>
</organism>
<sequence>MPNNPTPASATANRPGGTQPPAQGRPRQPQSPPPQRQPQGQ</sequence>
<protein>
    <submittedName>
        <fullName evidence="2">Uncharacterized protein</fullName>
    </submittedName>
</protein>
<comment type="caution">
    <text evidence="2">The sequence shown here is derived from an EMBL/GenBank/DDBJ whole genome shotgun (WGS) entry which is preliminary data.</text>
</comment>
<evidence type="ECO:0000256" key="1">
    <source>
        <dbReference type="SAM" id="MobiDB-lite"/>
    </source>
</evidence>
<feature type="compositionally biased region" description="Polar residues" evidence="1">
    <location>
        <begin position="1"/>
        <end position="12"/>
    </location>
</feature>
<feature type="compositionally biased region" description="Low complexity" evidence="1">
    <location>
        <begin position="14"/>
        <end position="28"/>
    </location>
</feature>
<evidence type="ECO:0000313" key="2">
    <source>
        <dbReference type="EMBL" id="CAG7785477.1"/>
    </source>
</evidence>
<feature type="region of interest" description="Disordered" evidence="1">
    <location>
        <begin position="1"/>
        <end position="41"/>
    </location>
</feature>
<gene>
    <name evidence="2" type="ORF">AFUS01_LOCUS24099</name>
</gene>
<name>A0A8J2KID2_9HEXA</name>
<feature type="non-terminal residue" evidence="2">
    <location>
        <position position="41"/>
    </location>
</feature>
<dbReference type="Proteomes" id="UP000708208">
    <property type="component" value="Unassembled WGS sequence"/>
</dbReference>
<proteinExistence type="predicted"/>
<evidence type="ECO:0000313" key="3">
    <source>
        <dbReference type="Proteomes" id="UP000708208"/>
    </source>
</evidence>
<accession>A0A8J2KID2</accession>
<dbReference type="EMBL" id="CAJVCH010297342">
    <property type="protein sequence ID" value="CAG7785477.1"/>
    <property type="molecule type" value="Genomic_DNA"/>
</dbReference>
<dbReference type="OrthoDB" id="8119704at2759"/>
<feature type="compositionally biased region" description="Pro residues" evidence="1">
    <location>
        <begin position="29"/>
        <end position="41"/>
    </location>
</feature>
<dbReference type="AlphaFoldDB" id="A0A8J2KID2"/>
<reference evidence="2" key="1">
    <citation type="submission" date="2021-06" db="EMBL/GenBank/DDBJ databases">
        <authorList>
            <person name="Hodson N. C."/>
            <person name="Mongue J. A."/>
            <person name="Jaron S. K."/>
        </authorList>
    </citation>
    <scope>NUCLEOTIDE SEQUENCE</scope>
</reference>